<dbReference type="InterPro" id="IPR003018">
    <property type="entry name" value="GAF"/>
</dbReference>
<dbReference type="Gene3D" id="3.30.450.40">
    <property type="match status" value="1"/>
</dbReference>
<dbReference type="EMBL" id="JBHSKF010000001">
    <property type="protein sequence ID" value="MFC5285895.1"/>
    <property type="molecule type" value="Genomic_DNA"/>
</dbReference>
<dbReference type="InterPro" id="IPR025736">
    <property type="entry name" value="PucR_C-HTH_dom"/>
</dbReference>
<dbReference type="Pfam" id="PF13556">
    <property type="entry name" value="HTH_30"/>
    <property type="match status" value="1"/>
</dbReference>
<protein>
    <submittedName>
        <fullName evidence="3">Helix-turn-helix domain-containing protein</fullName>
    </submittedName>
</protein>
<dbReference type="RefSeq" id="WP_378243255.1">
    <property type="nucleotide sequence ID" value="NZ_JBHSKF010000001.1"/>
</dbReference>
<dbReference type="SMART" id="SM00065">
    <property type="entry name" value="GAF"/>
    <property type="match status" value="1"/>
</dbReference>
<feature type="domain" description="GAF" evidence="2">
    <location>
        <begin position="89"/>
        <end position="240"/>
    </location>
</feature>
<evidence type="ECO:0000259" key="2">
    <source>
        <dbReference type="SMART" id="SM00065"/>
    </source>
</evidence>
<gene>
    <name evidence="3" type="ORF">ACFPM7_02435</name>
</gene>
<comment type="caution">
    <text evidence="3">The sequence shown here is derived from an EMBL/GenBank/DDBJ whole genome shotgun (WGS) entry which is preliminary data.</text>
</comment>
<dbReference type="Proteomes" id="UP001596157">
    <property type="component" value="Unassembled WGS sequence"/>
</dbReference>
<reference evidence="4" key="1">
    <citation type="journal article" date="2019" name="Int. J. Syst. Evol. Microbiol.">
        <title>The Global Catalogue of Microorganisms (GCM) 10K type strain sequencing project: providing services to taxonomists for standard genome sequencing and annotation.</title>
        <authorList>
            <consortium name="The Broad Institute Genomics Platform"/>
            <consortium name="The Broad Institute Genome Sequencing Center for Infectious Disease"/>
            <person name="Wu L."/>
            <person name="Ma J."/>
        </authorList>
    </citation>
    <scope>NUCLEOTIDE SEQUENCE [LARGE SCALE GENOMIC DNA]</scope>
    <source>
        <strain evidence="4">CCUG 59778</strain>
    </source>
</reference>
<proteinExistence type="inferred from homology"/>
<dbReference type="InterPro" id="IPR041522">
    <property type="entry name" value="CdaR_GGDEF"/>
</dbReference>
<comment type="similarity">
    <text evidence="1">Belongs to the CdaR family.</text>
</comment>
<name>A0ABW0EI46_9PSEU</name>
<organism evidence="3 4">
    <name type="scientific">Actinokineospora guangxiensis</name>
    <dbReference type="NCBI Taxonomy" id="1490288"/>
    <lineage>
        <taxon>Bacteria</taxon>
        <taxon>Bacillati</taxon>
        <taxon>Actinomycetota</taxon>
        <taxon>Actinomycetes</taxon>
        <taxon>Pseudonocardiales</taxon>
        <taxon>Pseudonocardiaceae</taxon>
        <taxon>Actinokineospora</taxon>
    </lineage>
</organism>
<accession>A0ABW0EI46</accession>
<evidence type="ECO:0000313" key="3">
    <source>
        <dbReference type="EMBL" id="MFC5285895.1"/>
    </source>
</evidence>
<dbReference type="InterPro" id="IPR042070">
    <property type="entry name" value="PucR_C-HTH_sf"/>
</dbReference>
<dbReference type="Gene3D" id="1.10.10.2840">
    <property type="entry name" value="PucR C-terminal helix-turn-helix domain"/>
    <property type="match status" value="1"/>
</dbReference>
<dbReference type="PANTHER" id="PTHR33744">
    <property type="entry name" value="CARBOHYDRATE DIACID REGULATOR"/>
    <property type="match status" value="1"/>
</dbReference>
<dbReference type="PANTHER" id="PTHR33744:SF1">
    <property type="entry name" value="DNA-BINDING TRANSCRIPTIONAL ACTIVATOR ADER"/>
    <property type="match status" value="1"/>
</dbReference>
<keyword evidence="4" id="KW-1185">Reference proteome</keyword>
<evidence type="ECO:0000256" key="1">
    <source>
        <dbReference type="ARBA" id="ARBA00006754"/>
    </source>
</evidence>
<dbReference type="InterPro" id="IPR029016">
    <property type="entry name" value="GAF-like_dom_sf"/>
</dbReference>
<dbReference type="SUPFAM" id="SSF55781">
    <property type="entry name" value="GAF domain-like"/>
    <property type="match status" value="1"/>
</dbReference>
<dbReference type="InterPro" id="IPR051448">
    <property type="entry name" value="CdaR-like_regulators"/>
</dbReference>
<sequence length="624" mass="65260">MTRVTPTPPTADPVSGLLALLADGAGRERLAQVAVSARAAGLAGAALAELERATEDALRVRATVAAHQRREAELAALFDTASDLAQLRDTDAVLRSIVHRARMLLNVDVSYLSMNDERIGQTYMRVTDGSVSALFQQVTLGMGEGLGGLVAQTALPYATRDYFADERFLHTSPIDSSVREEGLRAILGVPLSLGAKVIGVLYAADRTPREFAAEEVALLSSLADHAAIAIDNAHLLDETRQALADRNAAHETISAHNAAMRRAEEAHDRLMDLVLRGGDLPSVAAAVATVLHGGIAAFDADGALLASAGECAAPSAEAVAAARRTGRAVATGDSWVCAVLAGPEPLGSLVLTGRPELDDADRRLFERAGVVTALLLLLRRSVAAAEDEVRGELLTDLLTAPERNPAALVDRGRRVGVDLTAPHAVLVATADHLSRRRLALAAARFGVLAGVHAEQVVVLATAARPGALAARMAAELGGDGPVTVGAAGPAIGPTGLAEAYTAAARCARSLIALGRAGHGGSAEDLGFVGLLLGDGADLSGYVRATLGPVLDYDERRGTDLVRTLEAYFACGTNLTRAKDVLHVHVNTVVQRLERVGALLGADWQEPERSLQIHLALQVHRLRDR</sequence>
<dbReference type="Pfam" id="PF17853">
    <property type="entry name" value="GGDEF_2"/>
    <property type="match status" value="1"/>
</dbReference>
<dbReference type="Pfam" id="PF01590">
    <property type="entry name" value="GAF"/>
    <property type="match status" value="1"/>
</dbReference>
<evidence type="ECO:0000313" key="4">
    <source>
        <dbReference type="Proteomes" id="UP001596157"/>
    </source>
</evidence>